<dbReference type="HOGENOM" id="CLU_055120_3_1_6"/>
<evidence type="ECO:0000313" key="3">
    <source>
        <dbReference type="EMBL" id="ABM03094.1"/>
    </source>
</evidence>
<dbReference type="RefSeq" id="WP_011769657.1">
    <property type="nucleotide sequence ID" value="NC_008709.1"/>
</dbReference>
<dbReference type="Proteomes" id="UP000000639">
    <property type="component" value="Chromosome"/>
</dbReference>
<dbReference type="InterPro" id="IPR003325">
    <property type="entry name" value="TerD"/>
</dbReference>
<dbReference type="CDD" id="cd06974">
    <property type="entry name" value="TerD_like"/>
    <property type="match status" value="1"/>
</dbReference>
<dbReference type="GO" id="GO:0046690">
    <property type="term" value="P:response to tellurium ion"/>
    <property type="evidence" value="ECO:0007669"/>
    <property type="project" value="UniProtKB-KW"/>
</dbReference>
<dbReference type="eggNOG" id="COG2310">
    <property type="taxonomic scope" value="Bacteria"/>
</dbReference>
<proteinExistence type="predicted"/>
<dbReference type="Pfam" id="PF02342">
    <property type="entry name" value="TerD"/>
    <property type="match status" value="1"/>
</dbReference>
<dbReference type="PANTHER" id="PTHR32097:SF17">
    <property type="entry name" value="CAMP-BINDING PROTEIN 1-RELATED"/>
    <property type="match status" value="1"/>
</dbReference>
<dbReference type="Gene3D" id="2.60.60.30">
    <property type="entry name" value="sav2460 like domains"/>
    <property type="match status" value="1"/>
</dbReference>
<dbReference type="EMBL" id="CP000510">
    <property type="protein sequence ID" value="ABM03094.1"/>
    <property type="molecule type" value="Genomic_DNA"/>
</dbReference>
<sequence>MAISLEKGQKISLEKSNGSNLDQICVGVNWGAIEKKGLFGGKKKVAVDLDASCIVFDAKNEVIDTVYFGKLETQGIKHSGDDRTGDLDGDDGLDNEIITLNLNKLDSNAHQIVFVLNSYSGHDFKTIPFASIRLYEGTPTHVNSVYATYDVTNDPQFSGALSMVLGKFYLHNKNWKFSALGEPTKDSKLPGMIETVKKHYL</sequence>
<dbReference type="STRING" id="357804.Ping_1265"/>
<organism evidence="3 4">
    <name type="scientific">Psychromonas ingrahamii (strain DSM 17664 / CCUG 51855 / 37)</name>
    <dbReference type="NCBI Taxonomy" id="357804"/>
    <lineage>
        <taxon>Bacteria</taxon>
        <taxon>Pseudomonadati</taxon>
        <taxon>Pseudomonadota</taxon>
        <taxon>Gammaproteobacteria</taxon>
        <taxon>Alteromonadales</taxon>
        <taxon>Psychromonadaceae</taxon>
        <taxon>Psychromonas</taxon>
    </lineage>
</organism>
<dbReference type="InterPro" id="IPR051324">
    <property type="entry name" value="Stress/Tellurium_Resist"/>
</dbReference>
<keyword evidence="4" id="KW-1185">Reference proteome</keyword>
<keyword evidence="1" id="KW-0778">Tellurium resistance</keyword>
<dbReference type="OrthoDB" id="570928at2"/>
<feature type="domain" description="TerD" evidence="2">
    <location>
        <begin position="1"/>
        <end position="193"/>
    </location>
</feature>
<dbReference type="PANTHER" id="PTHR32097">
    <property type="entry name" value="CAMP-BINDING PROTEIN 1-RELATED"/>
    <property type="match status" value="1"/>
</dbReference>
<gene>
    <name evidence="3" type="ordered locus">Ping_1265</name>
</gene>
<reference evidence="3 4" key="1">
    <citation type="submission" date="2007-01" db="EMBL/GenBank/DDBJ databases">
        <title>Complete sequence of Psychromonas ingrahamii 37.</title>
        <authorList>
            <consortium name="US DOE Joint Genome Institute"/>
            <person name="Copeland A."/>
            <person name="Lucas S."/>
            <person name="Lapidus A."/>
            <person name="Barry K."/>
            <person name="Detter J.C."/>
            <person name="Glavina del Rio T."/>
            <person name="Hammon N."/>
            <person name="Israni S."/>
            <person name="Dalin E."/>
            <person name="Tice H."/>
            <person name="Pitluck S."/>
            <person name="Thompson L.S."/>
            <person name="Brettin T."/>
            <person name="Bruce D."/>
            <person name="Han C."/>
            <person name="Tapia R."/>
            <person name="Schmutz J."/>
            <person name="Larimer F."/>
            <person name="Land M."/>
            <person name="Hauser L."/>
            <person name="Kyrpides N."/>
            <person name="Ivanova N."/>
            <person name="Staley J."/>
            <person name="Richardson P."/>
        </authorList>
    </citation>
    <scope>NUCLEOTIDE SEQUENCE [LARGE SCALE GENOMIC DNA]</scope>
    <source>
        <strain evidence="3 4">37</strain>
    </source>
</reference>
<dbReference type="KEGG" id="pin:Ping_1265"/>
<protein>
    <submittedName>
        <fullName evidence="3">Stress protein, tellurium resistance protein TerZ</fullName>
    </submittedName>
</protein>
<accession>A1SUC9</accession>
<evidence type="ECO:0000259" key="2">
    <source>
        <dbReference type="Pfam" id="PF02342"/>
    </source>
</evidence>
<name>A1SUC9_PSYIN</name>
<evidence type="ECO:0000313" key="4">
    <source>
        <dbReference type="Proteomes" id="UP000000639"/>
    </source>
</evidence>
<dbReference type="AlphaFoldDB" id="A1SUC9"/>
<evidence type="ECO:0000256" key="1">
    <source>
        <dbReference type="ARBA" id="ARBA00022686"/>
    </source>
</evidence>